<proteinExistence type="predicted"/>
<dbReference type="AlphaFoldDB" id="A0A268EIA2"/>
<evidence type="ECO:0000313" key="1">
    <source>
        <dbReference type="EMBL" id="PAD72845.1"/>
    </source>
</evidence>
<evidence type="ECO:0000313" key="2">
    <source>
        <dbReference type="Proteomes" id="UP000215596"/>
    </source>
</evidence>
<reference evidence="1 2" key="1">
    <citation type="submission" date="2017-07" db="EMBL/GenBank/DDBJ databases">
        <title>Isolation and whole genome analysis of endospore-forming bacteria from heroin.</title>
        <authorList>
            <person name="Kalinowski J."/>
            <person name="Ahrens B."/>
            <person name="Al-Dilaimi A."/>
            <person name="Winkler A."/>
            <person name="Wibberg D."/>
            <person name="Schleenbecker U."/>
            <person name="Ruckert C."/>
            <person name="Wolfel R."/>
            <person name="Grass G."/>
        </authorList>
    </citation>
    <scope>NUCLEOTIDE SEQUENCE [LARGE SCALE GENOMIC DNA]</scope>
    <source>
        <strain evidence="1 2">7537-G1</strain>
    </source>
</reference>
<comment type="caution">
    <text evidence="1">The sequence shown here is derived from an EMBL/GenBank/DDBJ whole genome shotgun (WGS) entry which is preliminary data.</text>
</comment>
<dbReference type="Proteomes" id="UP000215596">
    <property type="component" value="Unassembled WGS sequence"/>
</dbReference>
<dbReference type="EMBL" id="NPBY01000074">
    <property type="protein sequence ID" value="PAD72845.1"/>
    <property type="molecule type" value="Genomic_DNA"/>
</dbReference>
<protein>
    <submittedName>
        <fullName evidence="1">Uncharacterized protein</fullName>
    </submittedName>
</protein>
<organism evidence="1 2">
    <name type="scientific">Paenibacillus campinasensis</name>
    <dbReference type="NCBI Taxonomy" id="66347"/>
    <lineage>
        <taxon>Bacteria</taxon>
        <taxon>Bacillati</taxon>
        <taxon>Bacillota</taxon>
        <taxon>Bacilli</taxon>
        <taxon>Bacillales</taxon>
        <taxon>Paenibacillaceae</taxon>
        <taxon>Paenibacillus</taxon>
    </lineage>
</organism>
<gene>
    <name evidence="1" type="ORF">CHH67_21295</name>
</gene>
<sequence length="78" mass="9156">MRYVIYLSTSQLEADDYKNTYGYYAGTYQMSGDAFPIWDRAVTSRTKKYKSKSRAESMAKTLLDRCAYVLSWRVEQVE</sequence>
<name>A0A268EIA2_9BACL</name>
<accession>A0A268EIA2</accession>